<dbReference type="Pfam" id="PF00149">
    <property type="entry name" value="Metallophos"/>
    <property type="match status" value="1"/>
</dbReference>
<dbReference type="GO" id="GO:0016787">
    <property type="term" value="F:hydrolase activity"/>
    <property type="evidence" value="ECO:0007669"/>
    <property type="project" value="UniProtKB-KW"/>
</dbReference>
<dbReference type="Gene3D" id="3.60.21.10">
    <property type="match status" value="1"/>
</dbReference>
<evidence type="ECO:0000313" key="2">
    <source>
        <dbReference type="EMBL" id="KJU82398.1"/>
    </source>
</evidence>
<protein>
    <submittedName>
        <fullName evidence="2">Phosphohydrolase</fullName>
    </submittedName>
</protein>
<dbReference type="PANTHER" id="PTHR31302">
    <property type="entry name" value="TRANSMEMBRANE PROTEIN WITH METALLOPHOSPHOESTERASE DOMAIN-RELATED"/>
    <property type="match status" value="1"/>
</dbReference>
<dbReference type="PATRIC" id="fig|29290.4.peg.7158"/>
<dbReference type="PANTHER" id="PTHR31302:SF0">
    <property type="entry name" value="TRANSMEMBRANE PROTEIN WITH METALLOPHOSPHOESTERASE DOMAIN"/>
    <property type="match status" value="1"/>
</dbReference>
<dbReference type="EMBL" id="LACI01002335">
    <property type="protein sequence ID" value="KJU82398.1"/>
    <property type="molecule type" value="Genomic_DNA"/>
</dbReference>
<proteinExistence type="predicted"/>
<dbReference type="InterPro" id="IPR029052">
    <property type="entry name" value="Metallo-depent_PP-like"/>
</dbReference>
<keyword evidence="2" id="KW-0378">Hydrolase</keyword>
<keyword evidence="3" id="KW-1185">Reference proteome</keyword>
<comment type="caution">
    <text evidence="2">The sequence shown here is derived from an EMBL/GenBank/DDBJ whole genome shotgun (WGS) entry which is preliminary data.</text>
</comment>
<gene>
    <name evidence="2" type="ORF">MBAV_005411</name>
</gene>
<dbReference type="AlphaFoldDB" id="A0A0F3GP00"/>
<dbReference type="InterPro" id="IPR004843">
    <property type="entry name" value="Calcineurin-like_PHP"/>
</dbReference>
<evidence type="ECO:0000259" key="1">
    <source>
        <dbReference type="Pfam" id="PF00149"/>
    </source>
</evidence>
<dbReference type="InterPro" id="IPR051158">
    <property type="entry name" value="Metallophosphoesterase_sf"/>
</dbReference>
<dbReference type="Proteomes" id="UP000033423">
    <property type="component" value="Unassembled WGS sequence"/>
</dbReference>
<evidence type="ECO:0000313" key="3">
    <source>
        <dbReference type="Proteomes" id="UP000033423"/>
    </source>
</evidence>
<name>A0A0F3GP00_9BACT</name>
<reference evidence="2 3" key="1">
    <citation type="submission" date="2015-02" db="EMBL/GenBank/DDBJ databases">
        <title>Single-cell genomics of uncultivated deep-branching MTB reveals a conserved set of magnetosome genes.</title>
        <authorList>
            <person name="Kolinko S."/>
            <person name="Richter M."/>
            <person name="Glockner F.O."/>
            <person name="Brachmann A."/>
            <person name="Schuler D."/>
        </authorList>
    </citation>
    <scope>NUCLEOTIDE SEQUENCE [LARGE SCALE GENOMIC DNA]</scope>
    <source>
        <strain evidence="2">TM-1</strain>
    </source>
</reference>
<organism evidence="2 3">
    <name type="scientific">Candidatus Magnetobacterium bavaricum</name>
    <dbReference type="NCBI Taxonomy" id="29290"/>
    <lineage>
        <taxon>Bacteria</taxon>
        <taxon>Pseudomonadati</taxon>
        <taxon>Nitrospirota</taxon>
        <taxon>Thermodesulfovibrionia</taxon>
        <taxon>Thermodesulfovibrionales</taxon>
        <taxon>Candidatus Magnetobacteriaceae</taxon>
        <taxon>Candidatus Magnetobacterium</taxon>
    </lineage>
</organism>
<accession>A0A0F3GP00</accession>
<feature type="domain" description="Calcineurin-like phosphoesterase" evidence="1">
    <location>
        <begin position="5"/>
        <end position="251"/>
    </location>
</feature>
<sequence>MSEITILHLSDLHMDKTHLRDIKIILKAMFDDLKGLKDKDNNDMKPDLVFFTGDLVNSGSDYNEFKLARDLFIDPLMKDALNLSENRFFFVPGNHDIDRTKWNKIAVTGIRTLYTDATKLNEFFDTELNVNQDKYLETLHNFIAFKKSFTNPYIVESNNLFSVYQLDINGVKFGIGCLNSAWLAYGGSNDKEELLVCERQIHSVLDKMGTCDVKIALMHHPLEWLKEFDRDDVENRLTSNFDLLLTGHMHKSKPKSFQGPNGSLFYSDGGTLFNGNRKTDYQGYTILKFDPQAKEVNAVYFRRYIDKFTHFDKDVDRAPDGLWQPNKKKTP</sequence>
<dbReference type="SUPFAM" id="SSF56300">
    <property type="entry name" value="Metallo-dependent phosphatases"/>
    <property type="match status" value="1"/>
</dbReference>